<dbReference type="PROSITE" id="PS00670">
    <property type="entry name" value="D_2_HYDROXYACID_DH_2"/>
    <property type="match status" value="1"/>
</dbReference>
<evidence type="ECO:0000313" key="6">
    <source>
        <dbReference type="EMBL" id="TLX80094.1"/>
    </source>
</evidence>
<dbReference type="GO" id="GO:0051287">
    <property type="term" value="F:NAD binding"/>
    <property type="evidence" value="ECO:0007669"/>
    <property type="project" value="InterPro"/>
</dbReference>
<dbReference type="RefSeq" id="WP_138520380.1">
    <property type="nucleotide sequence ID" value="NZ_JAOCBK010000010.1"/>
</dbReference>
<dbReference type="InterPro" id="IPR036291">
    <property type="entry name" value="NAD(P)-bd_dom_sf"/>
</dbReference>
<dbReference type="InterPro" id="IPR006140">
    <property type="entry name" value="D-isomer_DH_NAD-bd"/>
</dbReference>
<dbReference type="Pfam" id="PF00389">
    <property type="entry name" value="2-Hacid_dh"/>
    <property type="match status" value="1"/>
</dbReference>
<keyword evidence="3" id="KW-0520">NAD</keyword>
<evidence type="ECO:0000259" key="5">
    <source>
        <dbReference type="SMART" id="SM00997"/>
    </source>
</evidence>
<dbReference type="PANTHER" id="PTHR43026">
    <property type="entry name" value="2-HYDROXYACID DEHYDROGENASE HOMOLOG 1-RELATED"/>
    <property type="match status" value="1"/>
</dbReference>
<protein>
    <submittedName>
        <fullName evidence="6">2-hydroxyacid dehydrogenase</fullName>
    </submittedName>
</protein>
<keyword evidence="2 4" id="KW-0560">Oxidoreductase</keyword>
<dbReference type="SUPFAM" id="SSF52283">
    <property type="entry name" value="Formate/glycerate dehydrogenase catalytic domain-like"/>
    <property type="match status" value="1"/>
</dbReference>
<dbReference type="InterPro" id="IPR029753">
    <property type="entry name" value="D-isomer_DH_CS"/>
</dbReference>
<dbReference type="SUPFAM" id="SSF51735">
    <property type="entry name" value="NAD(P)-binding Rossmann-fold domains"/>
    <property type="match status" value="1"/>
</dbReference>
<dbReference type="Pfam" id="PF02826">
    <property type="entry name" value="2-Hacid_dh_C"/>
    <property type="match status" value="1"/>
</dbReference>
<evidence type="ECO:0000313" key="7">
    <source>
        <dbReference type="Proteomes" id="UP000306635"/>
    </source>
</evidence>
<comment type="similarity">
    <text evidence="1 4">Belongs to the D-isomer specific 2-hydroxyacid dehydrogenase family.</text>
</comment>
<dbReference type="InterPro" id="IPR029752">
    <property type="entry name" value="D-isomer_DH_CS1"/>
</dbReference>
<evidence type="ECO:0000256" key="1">
    <source>
        <dbReference type="ARBA" id="ARBA00005854"/>
    </source>
</evidence>
<dbReference type="SMART" id="SM00997">
    <property type="entry name" value="AdoHcyase_NAD"/>
    <property type="match status" value="1"/>
</dbReference>
<accession>A0A5R9RAA0</accession>
<dbReference type="Proteomes" id="UP000306635">
    <property type="component" value="Unassembled WGS sequence"/>
</dbReference>
<dbReference type="InterPro" id="IPR006139">
    <property type="entry name" value="D-isomer_2_OHA_DH_cat_dom"/>
</dbReference>
<dbReference type="AlphaFoldDB" id="A0A5R9RAA0"/>
<dbReference type="InterPro" id="IPR015878">
    <property type="entry name" value="Ado_hCys_hydrolase_NAD-bd"/>
</dbReference>
<dbReference type="OrthoDB" id="9805416at2"/>
<organism evidence="6 7">
    <name type="scientific">Pseudomonas nicosulfuronedens</name>
    <dbReference type="NCBI Taxonomy" id="2571105"/>
    <lineage>
        <taxon>Bacteria</taxon>
        <taxon>Pseudomonadati</taxon>
        <taxon>Pseudomonadota</taxon>
        <taxon>Gammaproteobacteria</taxon>
        <taxon>Pseudomonadales</taxon>
        <taxon>Pseudomonadaceae</taxon>
        <taxon>Pseudomonas</taxon>
    </lineage>
</organism>
<dbReference type="FunFam" id="3.40.50.720:FF:000052">
    <property type="entry name" value="D-lactate dehydrogenase"/>
    <property type="match status" value="1"/>
</dbReference>
<dbReference type="PANTHER" id="PTHR43026:SF1">
    <property type="entry name" value="2-HYDROXYACID DEHYDROGENASE HOMOLOG 1-RELATED"/>
    <property type="match status" value="1"/>
</dbReference>
<dbReference type="InterPro" id="IPR058205">
    <property type="entry name" value="D-LDH-like"/>
</dbReference>
<dbReference type="Gene3D" id="3.40.50.720">
    <property type="entry name" value="NAD(P)-binding Rossmann-like Domain"/>
    <property type="match status" value="2"/>
</dbReference>
<evidence type="ECO:0000256" key="4">
    <source>
        <dbReference type="RuleBase" id="RU003719"/>
    </source>
</evidence>
<evidence type="ECO:0000256" key="2">
    <source>
        <dbReference type="ARBA" id="ARBA00023002"/>
    </source>
</evidence>
<evidence type="ECO:0000256" key="3">
    <source>
        <dbReference type="ARBA" id="ARBA00023027"/>
    </source>
</evidence>
<dbReference type="PROSITE" id="PS00671">
    <property type="entry name" value="D_2_HYDROXYACID_DH_3"/>
    <property type="match status" value="1"/>
</dbReference>
<reference evidence="6 7" key="1">
    <citation type="submission" date="2019-04" db="EMBL/GenBank/DDBJ databases">
        <authorList>
            <person name="Li M."/>
        </authorList>
    </citation>
    <scope>NUCLEOTIDE SEQUENCE [LARGE SCALE GENOMIC DNA]</scope>
    <source>
        <strain evidence="6 7">LAM1902</strain>
    </source>
</reference>
<name>A0A5R9RAA0_9PSED</name>
<dbReference type="GO" id="GO:0008720">
    <property type="term" value="F:D-lactate dehydrogenase (NAD+) activity"/>
    <property type="evidence" value="ECO:0007669"/>
    <property type="project" value="TreeGrafter"/>
</dbReference>
<dbReference type="CDD" id="cd12183">
    <property type="entry name" value="LDH_like_2"/>
    <property type="match status" value="1"/>
</dbReference>
<feature type="domain" description="S-adenosyl-L-homocysteine hydrolase NAD binding" evidence="5">
    <location>
        <begin position="133"/>
        <end position="260"/>
    </location>
</feature>
<gene>
    <name evidence="6" type="ORF">FAS41_04175</name>
</gene>
<dbReference type="EMBL" id="SWDV01000003">
    <property type="protein sequence ID" value="TLX80094.1"/>
    <property type="molecule type" value="Genomic_DNA"/>
</dbReference>
<proteinExistence type="inferred from homology"/>
<sequence>MRIILFSNQTYDRDSFLAANHGHGFELHFQQAQLREDTVALAMGFEVVCPFVNDDLSRPVLEHLAAGGTRLIALRSAGYNHVDLAAAQALGLAVVRVPAYSPHAVAEHGVGLVLALCRHLHRAYNRTREGDFSLHGLTGFDLHGRTVGIIGSGQIGEVFARIMSGFGCHILAYDPYPNRAIEALGGRFVELDELLAQSDIISLHCPLNDATRHLINAASLERMKRGAMLINTGRGALVDTPALIEALKSGQLGYLGLDVYEEEADIFFADRSDQPLQDDVLARLLTFPNVIITAHQAFLTREALAGIAQTTLANIAAWRAGNPVNLVKN</sequence>
<comment type="caution">
    <text evidence="6">The sequence shown here is derived from an EMBL/GenBank/DDBJ whole genome shotgun (WGS) entry which is preliminary data.</text>
</comment>
<keyword evidence="7" id="KW-1185">Reference proteome</keyword>
<dbReference type="PROSITE" id="PS00065">
    <property type="entry name" value="D_2_HYDROXYACID_DH_1"/>
    <property type="match status" value="1"/>
</dbReference>